<feature type="region of interest" description="Disordered" evidence="1">
    <location>
        <begin position="136"/>
        <end position="192"/>
    </location>
</feature>
<dbReference type="PANTHER" id="PTHR45614">
    <property type="entry name" value="MYB PROTEIN-RELATED"/>
    <property type="match status" value="1"/>
</dbReference>
<dbReference type="GO" id="GO:0000981">
    <property type="term" value="F:DNA-binding transcription factor activity, RNA polymerase II-specific"/>
    <property type="evidence" value="ECO:0007669"/>
    <property type="project" value="TreeGrafter"/>
</dbReference>
<evidence type="ECO:0008006" key="5">
    <source>
        <dbReference type="Google" id="ProtNLM"/>
    </source>
</evidence>
<organism evidence="4">
    <name type="scientific">Calcidiscus leptoporus</name>
    <dbReference type="NCBI Taxonomy" id="127549"/>
    <lineage>
        <taxon>Eukaryota</taxon>
        <taxon>Haptista</taxon>
        <taxon>Haptophyta</taxon>
        <taxon>Prymnesiophyceae</taxon>
        <taxon>Coccolithales</taxon>
        <taxon>Calcidiscaceae</taxon>
        <taxon>Calcidiscus</taxon>
    </lineage>
</organism>
<feature type="domain" description="Myb-like" evidence="2">
    <location>
        <begin position="82"/>
        <end position="132"/>
    </location>
</feature>
<dbReference type="InterPro" id="IPR050560">
    <property type="entry name" value="MYB_TF"/>
</dbReference>
<dbReference type="SUPFAM" id="SSF46689">
    <property type="entry name" value="Homeodomain-like"/>
    <property type="match status" value="1"/>
</dbReference>
<feature type="domain" description="HTH myb-type" evidence="3">
    <location>
        <begin position="87"/>
        <end position="136"/>
    </location>
</feature>
<evidence type="ECO:0000256" key="1">
    <source>
        <dbReference type="SAM" id="MobiDB-lite"/>
    </source>
</evidence>
<sequence>MTASPIRSSTERAAFRRAKSAPYVQLDMDGERSRQPLSPSSPKPSHGSVLVQPSLNSLENAHGSQSAEELGWHEPDDRAIHGYGMTKATWAAAEDHELLSAVRAWGTLWPVVAAQLPGRTPDAVRNRWHRLRHQTKAAAHGGSALATEGSADETSPVQGGGDALVAAGDTHPDSPPSGSSLGRSALAEAPHPERGVHARACWTAHEDDVIMDGVRRHGCKWRQIAAALPNRSDSSVRNRWMRLHTRPICRGGDGTGSGIGQAMDATFLCELGGTGESLRPSSLPSPGAASSSDSVQDFPVAAAATPEPQVNHPPLTDSELKYEPTIPAPDGVAPLPAHGTEDSTAYILVSFASQSITSA</sequence>
<dbReference type="Pfam" id="PF00249">
    <property type="entry name" value="Myb_DNA-binding"/>
    <property type="match status" value="2"/>
</dbReference>
<feature type="region of interest" description="Disordered" evidence="1">
    <location>
        <begin position="1"/>
        <end position="51"/>
    </location>
</feature>
<dbReference type="GO" id="GO:0005634">
    <property type="term" value="C:nucleus"/>
    <property type="evidence" value="ECO:0007669"/>
    <property type="project" value="TreeGrafter"/>
</dbReference>
<dbReference type="InterPro" id="IPR001005">
    <property type="entry name" value="SANT/Myb"/>
</dbReference>
<evidence type="ECO:0000259" key="3">
    <source>
        <dbReference type="PROSITE" id="PS51294"/>
    </source>
</evidence>
<dbReference type="InterPro" id="IPR017930">
    <property type="entry name" value="Myb_dom"/>
</dbReference>
<evidence type="ECO:0000313" key="4">
    <source>
        <dbReference type="EMBL" id="CAD8552928.1"/>
    </source>
</evidence>
<feature type="domain" description="Myb-like" evidence="2">
    <location>
        <begin position="194"/>
        <end position="244"/>
    </location>
</feature>
<protein>
    <recommendedName>
        <fullName evidence="5">Myb-like domain-containing protein</fullName>
    </recommendedName>
</protein>
<dbReference type="InterPro" id="IPR009057">
    <property type="entry name" value="Homeodomain-like_sf"/>
</dbReference>
<dbReference type="SMART" id="SM00717">
    <property type="entry name" value="SANT"/>
    <property type="match status" value="2"/>
</dbReference>
<dbReference type="AlphaFoldDB" id="A0A7S0JJ31"/>
<dbReference type="PROSITE" id="PS51294">
    <property type="entry name" value="HTH_MYB"/>
    <property type="match status" value="2"/>
</dbReference>
<feature type="region of interest" description="Disordered" evidence="1">
    <location>
        <begin position="304"/>
        <end position="334"/>
    </location>
</feature>
<dbReference type="Gene3D" id="1.10.10.60">
    <property type="entry name" value="Homeodomain-like"/>
    <property type="match status" value="2"/>
</dbReference>
<dbReference type="PROSITE" id="PS50090">
    <property type="entry name" value="MYB_LIKE"/>
    <property type="match status" value="2"/>
</dbReference>
<name>A0A7S0JJ31_9EUKA</name>
<gene>
    <name evidence="4" type="ORF">CLEP1334_LOCUS28219</name>
</gene>
<dbReference type="CDD" id="cd00167">
    <property type="entry name" value="SANT"/>
    <property type="match status" value="2"/>
</dbReference>
<proteinExistence type="predicted"/>
<accession>A0A7S0JJ31</accession>
<reference evidence="4" key="1">
    <citation type="submission" date="2021-01" db="EMBL/GenBank/DDBJ databases">
        <authorList>
            <person name="Corre E."/>
            <person name="Pelletier E."/>
            <person name="Niang G."/>
            <person name="Scheremetjew M."/>
            <person name="Finn R."/>
            <person name="Kale V."/>
            <person name="Holt S."/>
            <person name="Cochrane G."/>
            <person name="Meng A."/>
            <person name="Brown T."/>
            <person name="Cohen L."/>
        </authorList>
    </citation>
    <scope>NUCLEOTIDE SEQUENCE</scope>
    <source>
        <strain evidence="4">RCC1130</strain>
    </source>
</reference>
<evidence type="ECO:0000259" key="2">
    <source>
        <dbReference type="PROSITE" id="PS50090"/>
    </source>
</evidence>
<feature type="domain" description="HTH myb-type" evidence="3">
    <location>
        <begin position="199"/>
        <end position="248"/>
    </location>
</feature>
<dbReference type="EMBL" id="HBER01056511">
    <property type="protein sequence ID" value="CAD8552928.1"/>
    <property type="molecule type" value="Transcribed_RNA"/>
</dbReference>
<dbReference type="GO" id="GO:0000978">
    <property type="term" value="F:RNA polymerase II cis-regulatory region sequence-specific DNA binding"/>
    <property type="evidence" value="ECO:0007669"/>
    <property type="project" value="TreeGrafter"/>
</dbReference>